<comment type="caution">
    <text evidence="3">The sequence shown here is derived from an EMBL/GenBank/DDBJ whole genome shotgun (WGS) entry which is preliminary data.</text>
</comment>
<feature type="transmembrane region" description="Helical" evidence="1">
    <location>
        <begin position="12"/>
        <end position="32"/>
    </location>
</feature>
<dbReference type="EMBL" id="CAJNOG010000338">
    <property type="protein sequence ID" value="CAF1183337.1"/>
    <property type="molecule type" value="Genomic_DNA"/>
</dbReference>
<gene>
    <name evidence="2" type="ORF">IZO911_LOCUS26414</name>
    <name evidence="3" type="ORF">JYZ213_LOCUS25910</name>
</gene>
<dbReference type="EMBL" id="CAJNOE010000344">
    <property type="protein sequence ID" value="CAF1162555.1"/>
    <property type="molecule type" value="Genomic_DNA"/>
</dbReference>
<organism evidence="3 4">
    <name type="scientific">Adineta steineri</name>
    <dbReference type="NCBI Taxonomy" id="433720"/>
    <lineage>
        <taxon>Eukaryota</taxon>
        <taxon>Metazoa</taxon>
        <taxon>Spiralia</taxon>
        <taxon>Gnathifera</taxon>
        <taxon>Rotifera</taxon>
        <taxon>Eurotatoria</taxon>
        <taxon>Bdelloidea</taxon>
        <taxon>Adinetida</taxon>
        <taxon>Adinetidae</taxon>
        <taxon>Adineta</taxon>
    </lineage>
</organism>
<dbReference type="Proteomes" id="UP000663860">
    <property type="component" value="Unassembled WGS sequence"/>
</dbReference>
<protein>
    <submittedName>
        <fullName evidence="3">Uncharacterized protein</fullName>
    </submittedName>
</protein>
<keyword evidence="1" id="KW-1133">Transmembrane helix</keyword>
<evidence type="ECO:0000313" key="4">
    <source>
        <dbReference type="Proteomes" id="UP000663845"/>
    </source>
</evidence>
<reference evidence="3" key="1">
    <citation type="submission" date="2021-02" db="EMBL/GenBank/DDBJ databases">
        <authorList>
            <person name="Nowell W R."/>
        </authorList>
    </citation>
    <scope>NUCLEOTIDE SEQUENCE</scope>
</reference>
<dbReference type="Proteomes" id="UP000663845">
    <property type="component" value="Unassembled WGS sequence"/>
</dbReference>
<name>A0A814V4R5_9BILA</name>
<dbReference type="AlphaFoldDB" id="A0A814V4R5"/>
<evidence type="ECO:0000313" key="2">
    <source>
        <dbReference type="EMBL" id="CAF1162555.1"/>
    </source>
</evidence>
<proteinExistence type="predicted"/>
<sequence length="350" mass="40790">MLKYCQLKWLKLKYLLLLPLISYFTLVVLFRVRESLSIIPILTILNKTTSTSSIDATRILSKASPPPCRLFTVSDQRSFYEREYPQLNLPQRISNSSYQNILHQLHSLRLIVVACARDVESNIKNYRSHIEPILDLFHSSSRILIFESDSNDKTLEKLYEWSRAQVYTYGNKLKSYPERTDRLAFCRNKLLNKARDFKADYILVTDLDTFSTTVSSFLSNFRYNIDDWSVMTASSSSSYYDIWALRTLSDSVMNYDVWHRVWDLQRSSKNYCSETVIDLIIGIHQKHIPVEYGLLEVRSAFGGAGLYKVNSTYGCEYNGAKITCEHVPFHLCIREKNQGRIFINSEFQIH</sequence>
<evidence type="ECO:0000313" key="3">
    <source>
        <dbReference type="EMBL" id="CAF1183337.1"/>
    </source>
</evidence>
<keyword evidence="1" id="KW-0812">Transmembrane</keyword>
<keyword evidence="1" id="KW-0472">Membrane</keyword>
<evidence type="ECO:0000256" key="1">
    <source>
        <dbReference type="SAM" id="Phobius"/>
    </source>
</evidence>
<accession>A0A814V4R5</accession>